<accession>A0AAV9WBQ2</accession>
<reference evidence="2 3" key="1">
    <citation type="submission" date="2023-08" db="EMBL/GenBank/DDBJ databases">
        <authorList>
            <person name="Palmer J.M."/>
        </authorList>
    </citation>
    <scope>NUCLEOTIDE SEQUENCE [LARGE SCALE GENOMIC DNA]</scope>
    <source>
        <strain evidence="2 3">TWF481</strain>
    </source>
</reference>
<organism evidence="2 3">
    <name type="scientific">Arthrobotrys musiformis</name>
    <dbReference type="NCBI Taxonomy" id="47236"/>
    <lineage>
        <taxon>Eukaryota</taxon>
        <taxon>Fungi</taxon>
        <taxon>Dikarya</taxon>
        <taxon>Ascomycota</taxon>
        <taxon>Pezizomycotina</taxon>
        <taxon>Orbiliomycetes</taxon>
        <taxon>Orbiliales</taxon>
        <taxon>Orbiliaceae</taxon>
        <taxon>Arthrobotrys</taxon>
    </lineage>
</organism>
<dbReference type="AlphaFoldDB" id="A0AAV9WBQ2"/>
<sequence length="170" mass="18839">MSAPSSQKGKGVVPEPSTNNNLETTIEGLQGAAPAQPQPQTADLEALEAAKRYEQFRKVAAKKCLAFQRLTALTLEQGLTPGTREAQLATHAYIGEALEIFETLGPQFEMIICLKLMRGIECKTLKTTISNIMWSKDWKIQDVCDVLRASVEYLVMWLGVSGYCFINIDR</sequence>
<evidence type="ECO:0000313" key="2">
    <source>
        <dbReference type="EMBL" id="KAK6504779.1"/>
    </source>
</evidence>
<name>A0AAV9WBQ2_9PEZI</name>
<evidence type="ECO:0000256" key="1">
    <source>
        <dbReference type="SAM" id="MobiDB-lite"/>
    </source>
</evidence>
<evidence type="ECO:0000313" key="3">
    <source>
        <dbReference type="Proteomes" id="UP001370758"/>
    </source>
</evidence>
<proteinExistence type="predicted"/>
<gene>
    <name evidence="2" type="ORF">TWF481_006718</name>
</gene>
<keyword evidence="3" id="KW-1185">Reference proteome</keyword>
<protein>
    <submittedName>
        <fullName evidence="2">Uncharacterized protein</fullName>
    </submittedName>
</protein>
<dbReference type="Proteomes" id="UP001370758">
    <property type="component" value="Unassembled WGS sequence"/>
</dbReference>
<dbReference type="EMBL" id="JAVHJL010000004">
    <property type="protein sequence ID" value="KAK6504779.1"/>
    <property type="molecule type" value="Genomic_DNA"/>
</dbReference>
<feature type="region of interest" description="Disordered" evidence="1">
    <location>
        <begin position="1"/>
        <end position="40"/>
    </location>
</feature>
<comment type="caution">
    <text evidence="2">The sequence shown here is derived from an EMBL/GenBank/DDBJ whole genome shotgun (WGS) entry which is preliminary data.</text>
</comment>